<gene>
    <name evidence="2" type="ORF">EXU32_03460</name>
</gene>
<dbReference type="EMBL" id="CP036164">
    <property type="protein sequence ID" value="QBF45406.1"/>
    <property type="molecule type" value="Genomic_DNA"/>
</dbReference>
<dbReference type="KEGG" id="jli:EXU32_03460"/>
<reference evidence="2 3" key="1">
    <citation type="submission" date="2019-02" db="EMBL/GenBank/DDBJ databases">
        <title>Genomic data mining of an Antarctic deep-sea actinobacterium, Janibacterlimosus P3-3-X1.</title>
        <authorList>
            <person name="Liao L."/>
            <person name="Chen B."/>
        </authorList>
    </citation>
    <scope>NUCLEOTIDE SEQUENCE [LARGE SCALE GENOMIC DNA]</scope>
    <source>
        <strain evidence="2 3">P3-3-X1</strain>
    </source>
</reference>
<dbReference type="AlphaFoldDB" id="A0A4P6MRI8"/>
<accession>A0A4P6MRI8</accession>
<evidence type="ECO:0008006" key="4">
    <source>
        <dbReference type="Google" id="ProtNLM"/>
    </source>
</evidence>
<sequence length="195" mass="20839">MIAPRMMITAGVIAAIGLAASACGEDAEPAESATSPLPSKDAGEAQVTEVFRDYWRLSNESNPSEPPSKELKAVLGAESYKRQVESSKVFPDVTVKGKDELTASETRTSSDTKATVEVCYEVHRQLIATKAYDNGTDTIPAGTNIRTDRNGKPIADGTEVVNLITFERATTSSDWQVSATEVGYKSTCDLEKAAS</sequence>
<dbReference type="PROSITE" id="PS51257">
    <property type="entry name" value="PROKAR_LIPOPROTEIN"/>
    <property type="match status" value="1"/>
</dbReference>
<protein>
    <recommendedName>
        <fullName evidence="4">Lipoprotein</fullName>
    </recommendedName>
</protein>
<evidence type="ECO:0000313" key="3">
    <source>
        <dbReference type="Proteomes" id="UP000290408"/>
    </source>
</evidence>
<evidence type="ECO:0000313" key="2">
    <source>
        <dbReference type="EMBL" id="QBF45406.1"/>
    </source>
</evidence>
<name>A0A4P6MRI8_9MICO</name>
<dbReference type="Proteomes" id="UP000290408">
    <property type="component" value="Chromosome"/>
</dbReference>
<keyword evidence="1" id="KW-0732">Signal</keyword>
<keyword evidence="3" id="KW-1185">Reference proteome</keyword>
<proteinExistence type="predicted"/>
<feature type="signal peptide" evidence="1">
    <location>
        <begin position="1"/>
        <end position="24"/>
    </location>
</feature>
<feature type="chain" id="PRO_5038355211" description="Lipoprotein" evidence="1">
    <location>
        <begin position="25"/>
        <end position="195"/>
    </location>
</feature>
<dbReference type="STRING" id="1216970.GCA_001570985_00347"/>
<organism evidence="2 3">
    <name type="scientific">Janibacter limosus</name>
    <dbReference type="NCBI Taxonomy" id="53458"/>
    <lineage>
        <taxon>Bacteria</taxon>
        <taxon>Bacillati</taxon>
        <taxon>Actinomycetota</taxon>
        <taxon>Actinomycetes</taxon>
        <taxon>Micrococcales</taxon>
        <taxon>Intrasporangiaceae</taxon>
        <taxon>Janibacter</taxon>
    </lineage>
</organism>
<dbReference type="RefSeq" id="WP_130628644.1">
    <property type="nucleotide sequence ID" value="NZ_CP036164.1"/>
</dbReference>
<evidence type="ECO:0000256" key="1">
    <source>
        <dbReference type="SAM" id="SignalP"/>
    </source>
</evidence>
<dbReference type="OrthoDB" id="4861490at2"/>